<feature type="region of interest" description="Disordered" evidence="2">
    <location>
        <begin position="172"/>
        <end position="198"/>
    </location>
</feature>
<dbReference type="SUPFAM" id="SSF56672">
    <property type="entry name" value="DNA/RNA polymerases"/>
    <property type="match status" value="1"/>
</dbReference>
<dbReference type="Gene3D" id="1.10.1320.10">
    <property type="entry name" value="DNA-directed RNA polymerase, N-terminal domain"/>
    <property type="match status" value="1"/>
</dbReference>
<protein>
    <recommendedName>
        <fullName evidence="3">DNA-directed RNA polymerase N-terminal domain-containing protein</fullName>
    </recommendedName>
</protein>
<organism evidence="4 5">
    <name type="scientific">Ramazzottius varieornatus</name>
    <name type="common">Water bear</name>
    <name type="synonym">Tardigrade</name>
    <dbReference type="NCBI Taxonomy" id="947166"/>
    <lineage>
        <taxon>Eukaryota</taxon>
        <taxon>Metazoa</taxon>
        <taxon>Ecdysozoa</taxon>
        <taxon>Tardigrada</taxon>
        <taxon>Eutardigrada</taxon>
        <taxon>Parachela</taxon>
        <taxon>Hypsibioidea</taxon>
        <taxon>Ramazzottiidae</taxon>
        <taxon>Ramazzottius</taxon>
    </lineage>
</organism>
<dbReference type="InterPro" id="IPR011990">
    <property type="entry name" value="TPR-like_helical_dom_sf"/>
</dbReference>
<evidence type="ECO:0000313" key="5">
    <source>
        <dbReference type="Proteomes" id="UP000186922"/>
    </source>
</evidence>
<comment type="caution">
    <text evidence="4">The sequence shown here is derived from an EMBL/GenBank/DDBJ whole genome shotgun (WGS) entry which is preliminary data.</text>
</comment>
<name>A0A1D1VYI8_RAMVA</name>
<dbReference type="Pfam" id="PF14700">
    <property type="entry name" value="RPOL_N"/>
    <property type="match status" value="1"/>
</dbReference>
<reference evidence="4 5" key="1">
    <citation type="journal article" date="2016" name="Nat. Commun.">
        <title>Extremotolerant tardigrade genome and improved radiotolerance of human cultured cells by tardigrade-unique protein.</title>
        <authorList>
            <person name="Hashimoto T."/>
            <person name="Horikawa D.D."/>
            <person name="Saito Y."/>
            <person name="Kuwahara H."/>
            <person name="Kozuka-Hata H."/>
            <person name="Shin-I T."/>
            <person name="Minakuchi Y."/>
            <person name="Ohishi K."/>
            <person name="Motoyama A."/>
            <person name="Aizu T."/>
            <person name="Enomoto A."/>
            <person name="Kondo K."/>
            <person name="Tanaka S."/>
            <person name="Hara Y."/>
            <person name="Koshikawa S."/>
            <person name="Sagara H."/>
            <person name="Miura T."/>
            <person name="Yokobori S."/>
            <person name="Miyagawa K."/>
            <person name="Suzuki Y."/>
            <person name="Kubo T."/>
            <person name="Oyama M."/>
            <person name="Kohara Y."/>
            <person name="Fujiyama A."/>
            <person name="Arakawa K."/>
            <person name="Katayama T."/>
            <person name="Toyoda A."/>
            <person name="Kunieda T."/>
        </authorList>
    </citation>
    <scope>NUCLEOTIDE SEQUENCE [LARGE SCALE GENOMIC DNA]</scope>
    <source>
        <strain evidence="4 5">YOKOZUNA-1</strain>
    </source>
</reference>
<dbReference type="GO" id="GO:0003899">
    <property type="term" value="F:DNA-directed RNA polymerase activity"/>
    <property type="evidence" value="ECO:0007669"/>
    <property type="project" value="InterPro"/>
</dbReference>
<dbReference type="Gene3D" id="1.25.40.10">
    <property type="entry name" value="Tetratricopeptide repeat domain"/>
    <property type="match status" value="1"/>
</dbReference>
<keyword evidence="5" id="KW-1185">Reference proteome</keyword>
<feature type="compositionally biased region" description="Polar residues" evidence="2">
    <location>
        <begin position="77"/>
        <end position="87"/>
    </location>
</feature>
<dbReference type="GO" id="GO:0001018">
    <property type="term" value="F:mitochondrial promoter sequence-specific DNA binding"/>
    <property type="evidence" value="ECO:0007669"/>
    <property type="project" value="TreeGrafter"/>
</dbReference>
<dbReference type="PROSITE" id="PS51375">
    <property type="entry name" value="PPR"/>
    <property type="match status" value="1"/>
</dbReference>
<sequence length="812" mass="92887">MGLSLRLWYHATGAWGSGRNLLTTIHLLGTSSSACRMTRMKATSKSASTPKPGPLESAASGKKKPNKKSSSAKPTLPKSSVPSGKNSNEFDDVHQEIIKILQGRRHQLKAKIKFLREQDALLQKTRPRGRSPASSGPPHMDRRLDVLAAHHVKENAPLDQDHLKNISDFRIQSEDTLRRSQKTPPTAPTPAKRRKEEIDRVEKCRLDATQRELTLMDLNSSLKSYIIACTQTDMIGPALSTTAFYREKFSQPSSDKKKILSVEVYNLIMNIFAKKGKICQVKEIFQLMMTENVKPDTRSFALALETVARVQPIDVKMAKSIAKQMQDRNIPLNDIFLQCSLTPDEKERILEAIHCFRPNFQPAIPYNEAAYLPPVMQSLNASNTCVLKETPYRGVISYDKLLAAFREQLQHEKKGVITIKSVEAVAATEAKVLLYRQKLEGMKKEWARCLRSAYDRNFELLKQQFRQQKGVSIYPYLCALNREECVEALMEEIIRLAQGSEGYSPTTLILYMQMGNKMMNRYLIKCKEKYQLIDKLEKTYTEYLKYFGDKQLVSKYNCRQYWQKIEHDMKFGVRTDLADHLWPRSVIVRVGKFLYDMIINEIKVDTTVLRPVSTKQFAPAVYKVYRHYGEKLKEEVKPHPVLAKLYRSSMQDTLTFEANMVPTVVPPHPWLSSKTGGYLVQNTVLYRVPETGSFGGDFVVDKVSSRQLYPVLDALNQLAASPWMVNQAMLDLIIEVFGNKGMADVDIPQPISQCPPLPKIRRDMTAEERSEAYRQRFLLKKKRNEMFSLWCDALYKLSIANHVSQVHLSEWA</sequence>
<dbReference type="InterPro" id="IPR043502">
    <property type="entry name" value="DNA/RNA_pol_sf"/>
</dbReference>
<dbReference type="STRING" id="947166.A0A1D1VYI8"/>
<evidence type="ECO:0000256" key="1">
    <source>
        <dbReference type="PROSITE-ProRule" id="PRU00708"/>
    </source>
</evidence>
<dbReference type="InterPro" id="IPR037159">
    <property type="entry name" value="RNA_POL_N_sf"/>
</dbReference>
<dbReference type="NCBIfam" id="TIGR00756">
    <property type="entry name" value="PPR"/>
    <property type="match status" value="1"/>
</dbReference>
<dbReference type="GO" id="GO:0034245">
    <property type="term" value="C:mitochondrial DNA-directed RNA polymerase complex"/>
    <property type="evidence" value="ECO:0007669"/>
    <property type="project" value="TreeGrafter"/>
</dbReference>
<dbReference type="InterPro" id="IPR002092">
    <property type="entry name" value="DNA-dir_Rpol_phage-type"/>
</dbReference>
<feature type="domain" description="DNA-directed RNA polymerase N-terminal" evidence="3">
    <location>
        <begin position="406"/>
        <end position="720"/>
    </location>
</feature>
<evidence type="ECO:0000259" key="3">
    <source>
        <dbReference type="SMART" id="SM01311"/>
    </source>
</evidence>
<dbReference type="SMART" id="SM01311">
    <property type="entry name" value="RPOL_N"/>
    <property type="match status" value="1"/>
</dbReference>
<feature type="region of interest" description="Disordered" evidence="2">
    <location>
        <begin position="121"/>
        <end position="141"/>
    </location>
</feature>
<dbReference type="GO" id="GO:0006390">
    <property type="term" value="P:mitochondrial transcription"/>
    <property type="evidence" value="ECO:0007669"/>
    <property type="project" value="TreeGrafter"/>
</dbReference>
<dbReference type="PROSITE" id="PS51257">
    <property type="entry name" value="PROKAR_LIPOPROTEIN"/>
    <property type="match status" value="1"/>
</dbReference>
<dbReference type="EMBL" id="BDGG01000009">
    <property type="protein sequence ID" value="GAV03669.1"/>
    <property type="molecule type" value="Genomic_DNA"/>
</dbReference>
<proteinExistence type="predicted"/>
<dbReference type="AlphaFoldDB" id="A0A1D1VYI8"/>
<dbReference type="Proteomes" id="UP000186922">
    <property type="component" value="Unassembled WGS sequence"/>
</dbReference>
<dbReference type="InterPro" id="IPR002885">
    <property type="entry name" value="PPR_rpt"/>
</dbReference>
<evidence type="ECO:0000256" key="2">
    <source>
        <dbReference type="SAM" id="MobiDB-lite"/>
    </source>
</evidence>
<feature type="repeat" description="PPR" evidence="1">
    <location>
        <begin position="261"/>
        <end position="295"/>
    </location>
</feature>
<accession>A0A1D1VYI8</accession>
<gene>
    <name evidence="4" type="primary">RvY_14063</name>
    <name evidence="4" type="synonym">RvY_14063.1</name>
    <name evidence="4" type="ORF">RvY_14063-1</name>
</gene>
<dbReference type="InterPro" id="IPR029262">
    <property type="entry name" value="RPOL_N"/>
</dbReference>
<dbReference type="OrthoDB" id="276422at2759"/>
<dbReference type="PANTHER" id="PTHR10102:SF0">
    <property type="entry name" value="DNA-DIRECTED RNA POLYMERASE, MITOCHONDRIAL"/>
    <property type="match status" value="1"/>
</dbReference>
<dbReference type="PANTHER" id="PTHR10102">
    <property type="entry name" value="DNA-DIRECTED RNA POLYMERASE, MITOCHONDRIAL"/>
    <property type="match status" value="1"/>
</dbReference>
<evidence type="ECO:0000313" key="4">
    <source>
        <dbReference type="EMBL" id="GAV03669.1"/>
    </source>
</evidence>
<feature type="region of interest" description="Disordered" evidence="2">
    <location>
        <begin position="38"/>
        <end position="89"/>
    </location>
</feature>
<feature type="compositionally biased region" description="Polar residues" evidence="2">
    <location>
        <begin position="38"/>
        <end position="49"/>
    </location>
</feature>